<reference evidence="1" key="1">
    <citation type="journal article" date="2017" name="Nature">
        <title>The sunflower genome provides insights into oil metabolism, flowering and Asterid evolution.</title>
        <authorList>
            <person name="Badouin H."/>
            <person name="Gouzy J."/>
            <person name="Grassa C.J."/>
            <person name="Murat F."/>
            <person name="Staton S.E."/>
            <person name="Cottret L."/>
            <person name="Lelandais-Briere C."/>
            <person name="Owens G.L."/>
            <person name="Carrere S."/>
            <person name="Mayjonade B."/>
            <person name="Legrand L."/>
            <person name="Gill N."/>
            <person name="Kane N.C."/>
            <person name="Bowers J.E."/>
            <person name="Hubner S."/>
            <person name="Bellec A."/>
            <person name="Berard A."/>
            <person name="Berges H."/>
            <person name="Blanchet N."/>
            <person name="Boniface M.C."/>
            <person name="Brunel D."/>
            <person name="Catrice O."/>
            <person name="Chaidir N."/>
            <person name="Claudel C."/>
            <person name="Donnadieu C."/>
            <person name="Faraut T."/>
            <person name="Fievet G."/>
            <person name="Helmstetter N."/>
            <person name="King M."/>
            <person name="Knapp S.J."/>
            <person name="Lai Z."/>
            <person name="Le Paslier M.C."/>
            <person name="Lippi Y."/>
            <person name="Lorenzon L."/>
            <person name="Mandel J.R."/>
            <person name="Marage G."/>
            <person name="Marchand G."/>
            <person name="Marquand E."/>
            <person name="Bret-Mestries E."/>
            <person name="Morien E."/>
            <person name="Nambeesan S."/>
            <person name="Nguyen T."/>
            <person name="Pegot-Espagnet P."/>
            <person name="Pouilly N."/>
            <person name="Raftis F."/>
            <person name="Sallet E."/>
            <person name="Schiex T."/>
            <person name="Thomas J."/>
            <person name="Vandecasteele C."/>
            <person name="Vares D."/>
            <person name="Vear F."/>
            <person name="Vautrin S."/>
            <person name="Crespi M."/>
            <person name="Mangin B."/>
            <person name="Burke J.M."/>
            <person name="Salse J."/>
            <person name="Munos S."/>
            <person name="Vincourt P."/>
            <person name="Rieseberg L.H."/>
            <person name="Langlade N.B."/>
        </authorList>
    </citation>
    <scope>NUCLEOTIDE SEQUENCE</scope>
    <source>
        <tissue evidence="1">Leaves</tissue>
    </source>
</reference>
<protein>
    <submittedName>
        <fullName evidence="1">Uncharacterized protein</fullName>
    </submittedName>
</protein>
<dbReference type="EMBL" id="MNCJ02000319">
    <property type="protein sequence ID" value="KAF5810825.1"/>
    <property type="molecule type" value="Genomic_DNA"/>
</dbReference>
<dbReference type="Proteomes" id="UP000215914">
    <property type="component" value="Unassembled WGS sequence"/>
</dbReference>
<gene>
    <name evidence="1" type="ORF">HanXRQr2_Chr04g0174191</name>
</gene>
<keyword evidence="2" id="KW-1185">Reference proteome</keyword>
<accession>A0A9K3J8N7</accession>
<name>A0A9K3J8N7_HELAN</name>
<proteinExistence type="predicted"/>
<comment type="caution">
    <text evidence="1">The sequence shown here is derived from an EMBL/GenBank/DDBJ whole genome shotgun (WGS) entry which is preliminary data.</text>
</comment>
<dbReference type="AlphaFoldDB" id="A0A9K3J8N7"/>
<evidence type="ECO:0000313" key="2">
    <source>
        <dbReference type="Proteomes" id="UP000215914"/>
    </source>
</evidence>
<organism evidence="1 2">
    <name type="scientific">Helianthus annuus</name>
    <name type="common">Common sunflower</name>
    <dbReference type="NCBI Taxonomy" id="4232"/>
    <lineage>
        <taxon>Eukaryota</taxon>
        <taxon>Viridiplantae</taxon>
        <taxon>Streptophyta</taxon>
        <taxon>Embryophyta</taxon>
        <taxon>Tracheophyta</taxon>
        <taxon>Spermatophyta</taxon>
        <taxon>Magnoliopsida</taxon>
        <taxon>eudicotyledons</taxon>
        <taxon>Gunneridae</taxon>
        <taxon>Pentapetalae</taxon>
        <taxon>asterids</taxon>
        <taxon>campanulids</taxon>
        <taxon>Asterales</taxon>
        <taxon>Asteraceae</taxon>
        <taxon>Asteroideae</taxon>
        <taxon>Heliantheae alliance</taxon>
        <taxon>Heliantheae</taxon>
        <taxon>Helianthus</taxon>
    </lineage>
</organism>
<evidence type="ECO:0000313" key="1">
    <source>
        <dbReference type="EMBL" id="KAF5810825.1"/>
    </source>
</evidence>
<dbReference type="Gramene" id="mRNA:HanXRQr2_Chr04g0174191">
    <property type="protein sequence ID" value="CDS:HanXRQr2_Chr04g0174191.1"/>
    <property type="gene ID" value="HanXRQr2_Chr04g0174191"/>
</dbReference>
<reference evidence="1" key="2">
    <citation type="submission" date="2020-06" db="EMBL/GenBank/DDBJ databases">
        <title>Helianthus annuus Genome sequencing and assembly Release 2.</title>
        <authorList>
            <person name="Gouzy J."/>
            <person name="Langlade N."/>
            <person name="Munos S."/>
        </authorList>
    </citation>
    <scope>NUCLEOTIDE SEQUENCE</scope>
    <source>
        <tissue evidence="1">Leaves</tissue>
    </source>
</reference>
<sequence>MMDRQHRSVNNNSIIYIVTLIHMYINHFEYHNILFTKGSRDSIFKDAEYTSGTPPLLANSARCSMTTLEQEVWTSFSIYPLNFISNVCVSDEYPARREASFKKVDTSRIG</sequence>